<gene>
    <name evidence="20" type="primary">citE</name>
    <name evidence="20" type="ORF">CLOTH_08580</name>
</gene>
<evidence type="ECO:0000256" key="8">
    <source>
        <dbReference type="ARBA" id="ARBA00015712"/>
    </source>
</evidence>
<comment type="subcellular location">
    <subcellularLocation>
        <location evidence="3">Cytoplasm</location>
    </subcellularLocation>
</comment>
<evidence type="ECO:0000256" key="13">
    <source>
        <dbReference type="ARBA" id="ARBA00030255"/>
    </source>
</evidence>
<keyword evidence="10 18" id="KW-0479">Metal-binding</keyword>
<comment type="function">
    <text evidence="2">Represents a citryl-ACP lyase.</text>
</comment>
<dbReference type="InterPro" id="IPR006475">
    <property type="entry name" value="Citrate_lyase_beta_bac"/>
</dbReference>
<dbReference type="OrthoDB" id="9786940at2"/>
<evidence type="ECO:0000256" key="9">
    <source>
        <dbReference type="ARBA" id="ARBA00022490"/>
    </source>
</evidence>
<dbReference type="AlphaFoldDB" id="A0A1V4I958"/>
<dbReference type="STRING" id="29349.CLOTH_08580"/>
<feature type="binding site" evidence="18">
    <location>
        <position position="130"/>
    </location>
    <ligand>
        <name>Mg(2+)</name>
        <dbReference type="ChEBI" id="CHEBI:18420"/>
    </ligand>
</feature>
<comment type="subunit">
    <text evidence="5">Oligomer with a subunit composition of (alpha,beta,gamma)6.</text>
</comment>
<dbReference type="EC" id="4.1.3.34" evidence="6"/>
<evidence type="ECO:0000256" key="7">
    <source>
        <dbReference type="ARBA" id="ARBA00012914"/>
    </source>
</evidence>
<comment type="caution">
    <text evidence="20">The sequence shown here is derived from an EMBL/GenBank/DDBJ whole genome shotgun (WGS) entry which is preliminary data.</text>
</comment>
<dbReference type="GO" id="GO:0000287">
    <property type="term" value="F:magnesium ion binding"/>
    <property type="evidence" value="ECO:0007669"/>
    <property type="project" value="TreeGrafter"/>
</dbReference>
<evidence type="ECO:0000256" key="5">
    <source>
        <dbReference type="ARBA" id="ARBA00011382"/>
    </source>
</evidence>
<comment type="catalytic activity">
    <reaction evidence="16">
        <text>(3S)-citryl-CoA = oxaloacetate + acetyl-CoA</text>
        <dbReference type="Rhea" id="RHEA:20812"/>
        <dbReference type="ChEBI" id="CHEBI:16452"/>
        <dbReference type="ChEBI" id="CHEBI:57288"/>
        <dbReference type="ChEBI" id="CHEBI:57321"/>
        <dbReference type="EC" id="4.1.3.34"/>
    </reaction>
</comment>
<dbReference type="InterPro" id="IPR040442">
    <property type="entry name" value="Pyrv_kinase-like_dom_sf"/>
</dbReference>
<dbReference type="NCBIfam" id="TIGR01588">
    <property type="entry name" value="citE"/>
    <property type="match status" value="1"/>
</dbReference>
<name>A0A1V4I958_9FIRM</name>
<reference evidence="20 21" key="1">
    <citation type="submission" date="2017-03" db="EMBL/GenBank/DDBJ databases">
        <title>Genome sequence of Clostridium thermoalcaliphilum DSM 7309.</title>
        <authorList>
            <person name="Poehlein A."/>
            <person name="Daniel R."/>
        </authorList>
    </citation>
    <scope>NUCLEOTIDE SEQUENCE [LARGE SCALE GENOMIC DNA]</scope>
    <source>
        <strain evidence="20 21">DSM 7309</strain>
    </source>
</reference>
<evidence type="ECO:0000313" key="21">
    <source>
        <dbReference type="Proteomes" id="UP000190140"/>
    </source>
</evidence>
<comment type="cofactor">
    <cofactor evidence="1">
        <name>Mg(2+)</name>
        <dbReference type="ChEBI" id="CHEBI:18420"/>
    </cofactor>
</comment>
<organism evidence="20 21">
    <name type="scientific">Alkalithermobacter paradoxus</name>
    <dbReference type="NCBI Taxonomy" id="29349"/>
    <lineage>
        <taxon>Bacteria</taxon>
        <taxon>Bacillati</taxon>
        <taxon>Bacillota</taxon>
        <taxon>Clostridia</taxon>
        <taxon>Peptostreptococcales</taxon>
        <taxon>Tepidibacteraceae</taxon>
        <taxon>Alkalithermobacter</taxon>
    </lineage>
</organism>
<evidence type="ECO:0000256" key="10">
    <source>
        <dbReference type="ARBA" id="ARBA00022723"/>
    </source>
</evidence>
<dbReference type="GO" id="GO:0005737">
    <property type="term" value="C:cytoplasm"/>
    <property type="evidence" value="ECO:0007669"/>
    <property type="project" value="UniProtKB-SubCell"/>
</dbReference>
<dbReference type="PANTHER" id="PTHR32308">
    <property type="entry name" value="LYASE BETA SUBUNIT, PUTATIVE (AFU_ORTHOLOGUE AFUA_4G13030)-RELATED"/>
    <property type="match status" value="1"/>
</dbReference>
<feature type="domain" description="HpcH/HpaI aldolase/citrate lyase" evidence="19">
    <location>
        <begin position="6"/>
        <end position="225"/>
    </location>
</feature>
<evidence type="ECO:0000259" key="19">
    <source>
        <dbReference type="Pfam" id="PF03328"/>
    </source>
</evidence>
<evidence type="ECO:0000256" key="6">
    <source>
        <dbReference type="ARBA" id="ARBA00012258"/>
    </source>
</evidence>
<evidence type="ECO:0000256" key="2">
    <source>
        <dbReference type="ARBA" id="ARBA00003671"/>
    </source>
</evidence>
<dbReference type="Pfam" id="PF03328">
    <property type="entry name" value="HpcH_HpaI"/>
    <property type="match status" value="1"/>
</dbReference>
<keyword evidence="21" id="KW-1185">Reference proteome</keyword>
<dbReference type="SUPFAM" id="SSF51621">
    <property type="entry name" value="Phosphoenolpyruvate/pyruvate domain"/>
    <property type="match status" value="1"/>
</dbReference>
<evidence type="ECO:0000256" key="15">
    <source>
        <dbReference type="ARBA" id="ARBA00048308"/>
    </source>
</evidence>
<evidence type="ECO:0000256" key="1">
    <source>
        <dbReference type="ARBA" id="ARBA00001946"/>
    </source>
</evidence>
<dbReference type="GO" id="GO:0006107">
    <property type="term" value="P:oxaloacetate metabolic process"/>
    <property type="evidence" value="ECO:0007669"/>
    <property type="project" value="TreeGrafter"/>
</dbReference>
<evidence type="ECO:0000256" key="16">
    <source>
        <dbReference type="ARBA" id="ARBA00049110"/>
    </source>
</evidence>
<dbReference type="EMBL" id="MZGW01000002">
    <property type="protein sequence ID" value="OPJ56453.1"/>
    <property type="molecule type" value="Genomic_DNA"/>
</dbReference>
<keyword evidence="12 20" id="KW-0456">Lyase</keyword>
<feature type="binding site" evidence="18">
    <location>
        <position position="157"/>
    </location>
    <ligand>
        <name>Mg(2+)</name>
        <dbReference type="ChEBI" id="CHEBI:18420"/>
    </ligand>
</feature>
<dbReference type="EC" id="4.1.3.6" evidence="7"/>
<dbReference type="InterPro" id="IPR011206">
    <property type="entry name" value="Citrate_lyase_beta/mcl1/mcl2"/>
</dbReference>
<dbReference type="Gene3D" id="3.20.20.60">
    <property type="entry name" value="Phosphoenolpyruvate-binding domains"/>
    <property type="match status" value="1"/>
</dbReference>
<feature type="binding site" evidence="17">
    <location>
        <position position="67"/>
    </location>
    <ligand>
        <name>substrate</name>
    </ligand>
</feature>
<evidence type="ECO:0000256" key="11">
    <source>
        <dbReference type="ARBA" id="ARBA00022842"/>
    </source>
</evidence>
<proteinExistence type="inferred from homology"/>
<dbReference type="Proteomes" id="UP000190140">
    <property type="component" value="Unassembled WGS sequence"/>
</dbReference>
<evidence type="ECO:0000256" key="3">
    <source>
        <dbReference type="ARBA" id="ARBA00004496"/>
    </source>
</evidence>
<evidence type="ECO:0000256" key="12">
    <source>
        <dbReference type="ARBA" id="ARBA00023239"/>
    </source>
</evidence>
<dbReference type="PANTHER" id="PTHR32308:SF10">
    <property type="entry name" value="CITRATE LYASE SUBUNIT BETA"/>
    <property type="match status" value="1"/>
</dbReference>
<dbReference type="GO" id="GO:0009346">
    <property type="term" value="C:ATP-independent citrate lyase complex"/>
    <property type="evidence" value="ECO:0007669"/>
    <property type="project" value="InterPro"/>
</dbReference>
<evidence type="ECO:0000256" key="18">
    <source>
        <dbReference type="PIRSR" id="PIRSR015582-2"/>
    </source>
</evidence>
<dbReference type="GO" id="GO:0006084">
    <property type="term" value="P:acetyl-CoA metabolic process"/>
    <property type="evidence" value="ECO:0007669"/>
    <property type="project" value="InterPro"/>
</dbReference>
<evidence type="ECO:0000313" key="20">
    <source>
        <dbReference type="EMBL" id="OPJ56453.1"/>
    </source>
</evidence>
<dbReference type="RefSeq" id="WP_079411534.1">
    <property type="nucleotide sequence ID" value="NZ_MZGW01000002.1"/>
</dbReference>
<dbReference type="InterPro" id="IPR005000">
    <property type="entry name" value="Aldolase/citrate-lyase_domain"/>
</dbReference>
<dbReference type="PIRSF" id="PIRSF015582">
    <property type="entry name" value="Cit_lyase_B"/>
    <property type="match status" value="1"/>
</dbReference>
<protein>
    <recommendedName>
        <fullName evidence="8">Citrate lyase subunit beta</fullName>
        <ecNumber evidence="6">4.1.3.34</ecNumber>
        <ecNumber evidence="7">4.1.3.6</ecNumber>
    </recommendedName>
    <alternativeName>
        <fullName evidence="13">Citrate (pro-3S)-lyase subunit beta</fullName>
    </alternativeName>
    <alternativeName>
        <fullName evidence="14">Citryl-CoA lyase subunit</fullName>
    </alternativeName>
</protein>
<keyword evidence="9" id="KW-0963">Cytoplasm</keyword>
<feature type="binding site" evidence="17">
    <location>
        <position position="130"/>
    </location>
    <ligand>
        <name>substrate</name>
    </ligand>
</feature>
<keyword evidence="11 18" id="KW-0460">Magnesium</keyword>
<evidence type="ECO:0000256" key="14">
    <source>
        <dbReference type="ARBA" id="ARBA00032495"/>
    </source>
</evidence>
<accession>A0A1V4I958</accession>
<comment type="catalytic activity">
    <reaction evidence="15">
        <text>citrate = oxaloacetate + acetate</text>
        <dbReference type="Rhea" id="RHEA:10760"/>
        <dbReference type="ChEBI" id="CHEBI:16452"/>
        <dbReference type="ChEBI" id="CHEBI:16947"/>
        <dbReference type="ChEBI" id="CHEBI:30089"/>
        <dbReference type="EC" id="4.1.3.6"/>
    </reaction>
</comment>
<dbReference type="FunFam" id="3.20.20.60:FF:000008">
    <property type="entry name" value="Citrate (Pro-3S)-lyase subunit beta"/>
    <property type="match status" value="1"/>
</dbReference>
<sequence length="301" mass="32987">MLKLRRTMMYVPGNNPSMVKDAHIFGADTVMFDLEDSVSINEKDSARFLIYNALRNIDYEGTEIAVRINGLDTPFGLQDLEAIVRAKPDIIRLPKTETPQDVIEVEKIIEGIEKKIGMEVGTIKMMAAVESALGIINAHQIATASSRLVGIAIGAEDFVTDMKTTRSLDGVELLTARSQLLLAARAAGIYALDTVFSDVNDEEGFANEVKHIKQLGFDGKSVINPRQIDIVHDIYTPTDKEIEKSIRIINASKEALKKGLGVVSLDGKMIDKPIIERAERVLTLAQAAGVYTIEGGEKIGY</sequence>
<dbReference type="GO" id="GO:0008815">
    <property type="term" value="F:citrate (pro-3S)-lyase activity"/>
    <property type="evidence" value="ECO:0007669"/>
    <property type="project" value="UniProtKB-EC"/>
</dbReference>
<evidence type="ECO:0000256" key="4">
    <source>
        <dbReference type="ARBA" id="ARBA00005549"/>
    </source>
</evidence>
<dbReference type="GO" id="GO:0008816">
    <property type="term" value="F:citryl-CoA lyase activity"/>
    <property type="evidence" value="ECO:0007669"/>
    <property type="project" value="UniProtKB-EC"/>
</dbReference>
<dbReference type="InterPro" id="IPR015813">
    <property type="entry name" value="Pyrv/PenolPyrv_kinase-like_dom"/>
</dbReference>
<comment type="similarity">
    <text evidence="4">Belongs to the HpcH/HpaI aldolase family. Citrate lyase beta subunit subfamily.</text>
</comment>
<evidence type="ECO:0000256" key="17">
    <source>
        <dbReference type="PIRSR" id="PIRSR015582-1"/>
    </source>
</evidence>